<feature type="transmembrane region" description="Helical" evidence="9">
    <location>
        <begin position="296"/>
        <end position="318"/>
    </location>
</feature>
<keyword evidence="4" id="KW-0547">Nucleotide-binding</keyword>
<protein>
    <recommendedName>
        <fullName evidence="1">non-specific serine/threonine protein kinase</fullName>
        <ecNumber evidence="1">2.7.11.1</ecNumber>
    </recommendedName>
</protein>
<dbReference type="Gene3D" id="1.10.510.10">
    <property type="entry name" value="Transferase(Phosphotransferase) domain 1"/>
    <property type="match status" value="1"/>
</dbReference>
<evidence type="ECO:0000256" key="5">
    <source>
        <dbReference type="ARBA" id="ARBA00022777"/>
    </source>
</evidence>
<evidence type="ECO:0000256" key="2">
    <source>
        <dbReference type="ARBA" id="ARBA00022527"/>
    </source>
</evidence>
<evidence type="ECO:0000256" key="6">
    <source>
        <dbReference type="ARBA" id="ARBA00022840"/>
    </source>
</evidence>
<gene>
    <name evidence="11" type="ORF">H2201_004987</name>
</gene>
<dbReference type="PANTHER" id="PTHR47634:SF9">
    <property type="entry name" value="PROTEIN KINASE DOMAIN-CONTAINING PROTEIN-RELATED"/>
    <property type="match status" value="1"/>
</dbReference>
<sequence length="739" mass="81459">MASFPNLDFGSGLVEIAALTALIGSTTAESLVLGTRGAAGMPWAALSSFGSVFLIKACIAASTPGWLRDTMGVRNARSDAAIGLSLDLNRRHKGRKTLGEAIGVSVLSREGSSQGDAQYEIETLEDVHAFDDYTSAPLRACVTLEPNSPLQAYTYVRDPHWATKHMSQTWTDCLSIAASSIKLTEIYVLWRYGAHRLCWITAVNWIYFVLAAVIIQIVGVAREYNVESRHIRCLDILAGNLPTPQIPGEERKVLLGVPMNARKSLAWRLTWALGSIVCATSLIATYTVLSKEPQNCLHIWLAFQAGWLVLRSVFYHFAVETDDVKHSVVPIVSDKGASQHHVARLLALAAALSKYQTLAHPRGPYCYSEDTQAPADILELFRDASRELQQNYLPSTVIDNSQGVTIDIVAVIGDTVLSSIAWLQGHPLTGMDLYDSCIVALSCSGRTLLVPSARVLSGPPKDAAPKDIETSVAPNFAPRGGSNDGVNISWVYWIPCTENRWLYFRTHKTNVRGVRKATLLTGQQVTAKLAVGDLYVSLTSVVDVEDIVLKSRTAAKILRNMLAGHRYVALKVYTLTPTSPPQVNREVHAYQHLSTIRSSHAGQRFVRDVLDSFDLVHADGGHHHCLVHPPLHITIRDLQRLGRKSTGLPEDVLKGLLQHILPALDFFHTEANVIHCDIKASNLMLTIRDEGVLADFEKAERENPCPRKVVNSERTIYTSRDFRRPKDLNWGHPVLCDFG</sequence>
<keyword evidence="6" id="KW-0067">ATP-binding</keyword>
<dbReference type="InterPro" id="IPR008271">
    <property type="entry name" value="Ser/Thr_kinase_AS"/>
</dbReference>
<name>A0ABQ9NRA8_9PEZI</name>
<evidence type="ECO:0000256" key="1">
    <source>
        <dbReference type="ARBA" id="ARBA00012513"/>
    </source>
</evidence>
<feature type="transmembrane region" description="Helical" evidence="9">
    <location>
        <begin position="197"/>
        <end position="218"/>
    </location>
</feature>
<dbReference type="SUPFAM" id="SSF56112">
    <property type="entry name" value="Protein kinase-like (PK-like)"/>
    <property type="match status" value="1"/>
</dbReference>
<evidence type="ECO:0000256" key="8">
    <source>
        <dbReference type="ARBA" id="ARBA00048679"/>
    </source>
</evidence>
<dbReference type="Proteomes" id="UP001172684">
    <property type="component" value="Unassembled WGS sequence"/>
</dbReference>
<feature type="domain" description="Protein kinase" evidence="10">
    <location>
        <begin position="520"/>
        <end position="739"/>
    </location>
</feature>
<dbReference type="PROSITE" id="PS50011">
    <property type="entry name" value="PROTEIN_KINASE_DOM"/>
    <property type="match status" value="1"/>
</dbReference>
<evidence type="ECO:0000256" key="7">
    <source>
        <dbReference type="ARBA" id="ARBA00047899"/>
    </source>
</evidence>
<feature type="transmembrane region" description="Helical" evidence="9">
    <location>
        <begin position="44"/>
        <end position="67"/>
    </location>
</feature>
<dbReference type="PROSITE" id="PS00108">
    <property type="entry name" value="PROTEIN_KINASE_ST"/>
    <property type="match status" value="1"/>
</dbReference>
<dbReference type="InterPro" id="IPR051334">
    <property type="entry name" value="SRPK"/>
</dbReference>
<keyword evidence="3" id="KW-0808">Transferase</keyword>
<reference evidence="11" key="1">
    <citation type="submission" date="2022-10" db="EMBL/GenBank/DDBJ databases">
        <title>Culturing micro-colonial fungi from biological soil crusts in the Mojave desert and describing Neophaeococcomyces mojavensis, and introducing the new genera and species Taxawa tesnikishii.</title>
        <authorList>
            <person name="Kurbessoian T."/>
            <person name="Stajich J.E."/>
        </authorList>
    </citation>
    <scope>NUCLEOTIDE SEQUENCE</scope>
    <source>
        <strain evidence="11">TK_1</strain>
    </source>
</reference>
<keyword evidence="9" id="KW-0812">Transmembrane</keyword>
<evidence type="ECO:0000256" key="4">
    <source>
        <dbReference type="ARBA" id="ARBA00022741"/>
    </source>
</evidence>
<dbReference type="PANTHER" id="PTHR47634">
    <property type="entry name" value="PROTEIN KINASE DOMAIN-CONTAINING PROTEIN-RELATED"/>
    <property type="match status" value="1"/>
</dbReference>
<evidence type="ECO:0000256" key="9">
    <source>
        <dbReference type="SAM" id="Phobius"/>
    </source>
</evidence>
<evidence type="ECO:0000259" key="10">
    <source>
        <dbReference type="PROSITE" id="PS50011"/>
    </source>
</evidence>
<comment type="catalytic activity">
    <reaction evidence="8">
        <text>L-seryl-[protein] + ATP = O-phospho-L-seryl-[protein] + ADP + H(+)</text>
        <dbReference type="Rhea" id="RHEA:17989"/>
        <dbReference type="Rhea" id="RHEA-COMP:9863"/>
        <dbReference type="Rhea" id="RHEA-COMP:11604"/>
        <dbReference type="ChEBI" id="CHEBI:15378"/>
        <dbReference type="ChEBI" id="CHEBI:29999"/>
        <dbReference type="ChEBI" id="CHEBI:30616"/>
        <dbReference type="ChEBI" id="CHEBI:83421"/>
        <dbReference type="ChEBI" id="CHEBI:456216"/>
        <dbReference type="EC" id="2.7.11.1"/>
    </reaction>
</comment>
<dbReference type="InterPro" id="IPR011009">
    <property type="entry name" value="Kinase-like_dom_sf"/>
</dbReference>
<keyword evidence="9" id="KW-1133">Transmembrane helix</keyword>
<keyword evidence="5" id="KW-0418">Kinase</keyword>
<keyword evidence="9" id="KW-0472">Membrane</keyword>
<evidence type="ECO:0000313" key="12">
    <source>
        <dbReference type="Proteomes" id="UP001172684"/>
    </source>
</evidence>
<dbReference type="Pfam" id="PF00069">
    <property type="entry name" value="Pkinase"/>
    <property type="match status" value="1"/>
</dbReference>
<dbReference type="Gene3D" id="3.30.200.20">
    <property type="entry name" value="Phosphorylase Kinase, domain 1"/>
    <property type="match status" value="1"/>
</dbReference>
<evidence type="ECO:0000313" key="11">
    <source>
        <dbReference type="EMBL" id="KAJ9664935.1"/>
    </source>
</evidence>
<evidence type="ECO:0000256" key="3">
    <source>
        <dbReference type="ARBA" id="ARBA00022679"/>
    </source>
</evidence>
<keyword evidence="2" id="KW-0723">Serine/threonine-protein kinase</keyword>
<comment type="caution">
    <text evidence="11">The sequence shown here is derived from an EMBL/GenBank/DDBJ whole genome shotgun (WGS) entry which is preliminary data.</text>
</comment>
<dbReference type="EMBL" id="JAPDRL010000034">
    <property type="protein sequence ID" value="KAJ9664935.1"/>
    <property type="molecule type" value="Genomic_DNA"/>
</dbReference>
<organism evidence="11 12">
    <name type="scientific">Coniosporium apollinis</name>
    <dbReference type="NCBI Taxonomy" id="61459"/>
    <lineage>
        <taxon>Eukaryota</taxon>
        <taxon>Fungi</taxon>
        <taxon>Dikarya</taxon>
        <taxon>Ascomycota</taxon>
        <taxon>Pezizomycotina</taxon>
        <taxon>Dothideomycetes</taxon>
        <taxon>Dothideomycetes incertae sedis</taxon>
        <taxon>Coniosporium</taxon>
    </lineage>
</organism>
<accession>A0ABQ9NRA8</accession>
<feature type="transmembrane region" description="Helical" evidence="9">
    <location>
        <begin position="269"/>
        <end position="289"/>
    </location>
</feature>
<dbReference type="EC" id="2.7.11.1" evidence="1"/>
<keyword evidence="12" id="KW-1185">Reference proteome</keyword>
<comment type="catalytic activity">
    <reaction evidence="7">
        <text>L-threonyl-[protein] + ATP = O-phospho-L-threonyl-[protein] + ADP + H(+)</text>
        <dbReference type="Rhea" id="RHEA:46608"/>
        <dbReference type="Rhea" id="RHEA-COMP:11060"/>
        <dbReference type="Rhea" id="RHEA-COMP:11605"/>
        <dbReference type="ChEBI" id="CHEBI:15378"/>
        <dbReference type="ChEBI" id="CHEBI:30013"/>
        <dbReference type="ChEBI" id="CHEBI:30616"/>
        <dbReference type="ChEBI" id="CHEBI:61977"/>
        <dbReference type="ChEBI" id="CHEBI:456216"/>
        <dbReference type="EC" id="2.7.11.1"/>
    </reaction>
</comment>
<dbReference type="InterPro" id="IPR000719">
    <property type="entry name" value="Prot_kinase_dom"/>
</dbReference>
<proteinExistence type="predicted"/>